<organism evidence="4 5">
    <name type="scientific">Litchfieldella rifensis</name>
    <dbReference type="NCBI Taxonomy" id="762643"/>
    <lineage>
        <taxon>Bacteria</taxon>
        <taxon>Pseudomonadati</taxon>
        <taxon>Pseudomonadota</taxon>
        <taxon>Gammaproteobacteria</taxon>
        <taxon>Oceanospirillales</taxon>
        <taxon>Halomonadaceae</taxon>
        <taxon>Litchfieldella</taxon>
    </lineage>
</organism>
<keyword evidence="2" id="KW-1133">Transmembrane helix</keyword>
<dbReference type="RefSeq" id="WP_386771916.1">
    <property type="nucleotide sequence ID" value="NZ_JBHRUG010000009.1"/>
</dbReference>
<name>A0ABV7LL37_9GAMM</name>
<evidence type="ECO:0000256" key="3">
    <source>
        <dbReference type="SAM" id="SignalP"/>
    </source>
</evidence>
<evidence type="ECO:0000256" key="2">
    <source>
        <dbReference type="SAM" id="Phobius"/>
    </source>
</evidence>
<dbReference type="EMBL" id="JBHRUG010000009">
    <property type="protein sequence ID" value="MFC3282844.1"/>
    <property type="molecule type" value="Genomic_DNA"/>
</dbReference>
<evidence type="ECO:0000313" key="4">
    <source>
        <dbReference type="EMBL" id="MFC3282844.1"/>
    </source>
</evidence>
<keyword evidence="5" id="KW-1185">Reference proteome</keyword>
<accession>A0ABV7LL37</accession>
<feature type="compositionally biased region" description="Polar residues" evidence="1">
    <location>
        <begin position="229"/>
        <end position="242"/>
    </location>
</feature>
<keyword evidence="3" id="KW-0732">Signal</keyword>
<dbReference type="Proteomes" id="UP001595579">
    <property type="component" value="Unassembled WGS sequence"/>
</dbReference>
<proteinExistence type="predicted"/>
<keyword evidence="2" id="KW-0472">Membrane</keyword>
<evidence type="ECO:0000313" key="5">
    <source>
        <dbReference type="Proteomes" id="UP001595579"/>
    </source>
</evidence>
<gene>
    <name evidence="4" type="ORF">ACFOEV_04385</name>
</gene>
<feature type="region of interest" description="Disordered" evidence="1">
    <location>
        <begin position="220"/>
        <end position="242"/>
    </location>
</feature>
<evidence type="ECO:0000256" key="1">
    <source>
        <dbReference type="SAM" id="MobiDB-lite"/>
    </source>
</evidence>
<sequence length="454" mass="48225">MRFLFLSLLFFLPSVSYASWQTSTFTQSSCTTGGSPEEAESKAWASYADTAAQVPGRTYVFISDSATTTTGWFGCPSAYRHSLRFVFSDTDPVDHYLADGKVAYNRVYSDAECELAYGEGSTSTGQMNSTETGEGACNYVTPLTPDEECQALTSGGSNFVSLPFHPDPSQPSYSFEWDHGGCEFKTHGVWLETPSGDWSAQYTSTGAVPGATEVEAEAPVVPDEADEVSSNYTPTDNPSNDCPYSNVSFGGSSYCYSGSDAPQGDSYGDGSSRVNHWDGSFTITDPDGTSTTYNPDGSVKDSGTAPTDPGQGAGYVSNGCPPWAPAWLCSGKTSTTDGIIGPFTEGLPDADGLIGDSNIDESLQSMDGDGEGYTAGLDSQFDELEKGIPDEVTAFMPQTGGGGCSPLSFGNGAYSFEISCEAFNKISVWLGWIVYFWTAVSIIDTFFSPVIRSK</sequence>
<feature type="signal peptide" evidence="3">
    <location>
        <begin position="1"/>
        <end position="18"/>
    </location>
</feature>
<feature type="region of interest" description="Disordered" evidence="1">
    <location>
        <begin position="283"/>
        <end position="313"/>
    </location>
</feature>
<feature type="transmembrane region" description="Helical" evidence="2">
    <location>
        <begin position="429"/>
        <end position="451"/>
    </location>
</feature>
<feature type="chain" id="PRO_5047499587" evidence="3">
    <location>
        <begin position="19"/>
        <end position="454"/>
    </location>
</feature>
<feature type="compositionally biased region" description="Polar residues" evidence="1">
    <location>
        <begin position="283"/>
        <end position="295"/>
    </location>
</feature>
<keyword evidence="2" id="KW-0812">Transmembrane</keyword>
<reference evidence="5" key="1">
    <citation type="journal article" date="2019" name="Int. J. Syst. Evol. Microbiol.">
        <title>The Global Catalogue of Microorganisms (GCM) 10K type strain sequencing project: providing services to taxonomists for standard genome sequencing and annotation.</title>
        <authorList>
            <consortium name="The Broad Institute Genomics Platform"/>
            <consortium name="The Broad Institute Genome Sequencing Center for Infectious Disease"/>
            <person name="Wu L."/>
            <person name="Ma J."/>
        </authorList>
    </citation>
    <scope>NUCLEOTIDE SEQUENCE [LARGE SCALE GENOMIC DNA]</scope>
    <source>
        <strain evidence="5">CECT 7698</strain>
    </source>
</reference>
<protein>
    <submittedName>
        <fullName evidence="4">Uncharacterized protein</fullName>
    </submittedName>
</protein>
<comment type="caution">
    <text evidence="4">The sequence shown here is derived from an EMBL/GenBank/DDBJ whole genome shotgun (WGS) entry which is preliminary data.</text>
</comment>